<gene>
    <name evidence="2" type="ORF">E5K00_12345</name>
</gene>
<protein>
    <submittedName>
        <fullName evidence="2">Uncharacterized protein</fullName>
    </submittedName>
</protein>
<reference evidence="2 3" key="1">
    <citation type="submission" date="2019-04" db="EMBL/GenBank/DDBJ databases">
        <authorList>
            <person name="Feng G."/>
            <person name="Zhang J."/>
            <person name="Zhu H."/>
        </authorList>
    </citation>
    <scope>NUCLEOTIDE SEQUENCE [LARGE SCALE GENOMIC DNA]</scope>
    <source>
        <strain evidence="2 3">JCM 31653</strain>
    </source>
</reference>
<evidence type="ECO:0000313" key="2">
    <source>
        <dbReference type="EMBL" id="TGE25942.1"/>
    </source>
</evidence>
<accession>A0A4Z0QB77</accession>
<proteinExistence type="predicted"/>
<comment type="caution">
    <text evidence="2">The sequence shown here is derived from an EMBL/GenBank/DDBJ whole genome shotgun (WGS) entry which is preliminary data.</text>
</comment>
<feature type="region of interest" description="Disordered" evidence="1">
    <location>
        <begin position="238"/>
        <end position="261"/>
    </location>
</feature>
<feature type="region of interest" description="Disordered" evidence="1">
    <location>
        <begin position="1"/>
        <end position="31"/>
    </location>
</feature>
<dbReference type="OrthoDB" id="865359at2"/>
<dbReference type="EMBL" id="SRLC01000001">
    <property type="protein sequence ID" value="TGE25942.1"/>
    <property type="molecule type" value="Genomic_DNA"/>
</dbReference>
<evidence type="ECO:0000256" key="1">
    <source>
        <dbReference type="SAM" id="MobiDB-lite"/>
    </source>
</evidence>
<keyword evidence="3" id="KW-1185">Reference proteome</keyword>
<organism evidence="2 3">
    <name type="scientific">Hymenobacter aquaticus</name>
    <dbReference type="NCBI Taxonomy" id="1867101"/>
    <lineage>
        <taxon>Bacteria</taxon>
        <taxon>Pseudomonadati</taxon>
        <taxon>Bacteroidota</taxon>
        <taxon>Cytophagia</taxon>
        <taxon>Cytophagales</taxon>
        <taxon>Hymenobacteraceae</taxon>
        <taxon>Hymenobacter</taxon>
    </lineage>
</organism>
<feature type="compositionally biased region" description="Pro residues" evidence="1">
    <location>
        <begin position="247"/>
        <end position="258"/>
    </location>
</feature>
<dbReference type="Proteomes" id="UP000297549">
    <property type="component" value="Unassembled WGS sequence"/>
</dbReference>
<evidence type="ECO:0000313" key="3">
    <source>
        <dbReference type="Proteomes" id="UP000297549"/>
    </source>
</evidence>
<dbReference type="RefSeq" id="WP_135463520.1">
    <property type="nucleotide sequence ID" value="NZ_SRLC01000001.1"/>
</dbReference>
<name>A0A4Z0QB77_9BACT</name>
<dbReference type="AlphaFoldDB" id="A0A4Z0QB77"/>
<feature type="compositionally biased region" description="Basic and acidic residues" evidence="1">
    <location>
        <begin position="18"/>
        <end position="27"/>
    </location>
</feature>
<sequence>MSEQEQPDQPASHPRVGYLREEARKTQEAAATTEAIAQDLSTNPRYDAFFAPYQPSVRAHFVSDYTNQKMLWLRFGDFYERHLTGRLTQFEEEAYTRLWDIQQKKLFDLQCQWRAELVTLEGVVTSYDFANLSEAIENSTLIPPITREELDLYLRFVAQADYGNDLADRWGGRFSWQHYEDVKAAYADEDDEADEYPWRDEPPEWYLFHNQHTGHDQLLQLPDLRGQKEERYLDAWRNDTSKQPTASPAPDPAPPADPRPFALSYEEGLALQNKFAQEFESAQVNRQRTAYQAANPTATFDDEELERTLDFLQDLDEPVPIAAGPDWKTAVRQAAYEFRKQKLLTNLPLAFEAYHQRLAWGIAQPALSDREPHRLAEVVREHILAGRKLLGEPEDFNF</sequence>